<feature type="region of interest" description="Disordered" evidence="1">
    <location>
        <begin position="79"/>
        <end position="121"/>
    </location>
</feature>
<feature type="region of interest" description="Disordered" evidence="1">
    <location>
        <begin position="19"/>
        <end position="60"/>
    </location>
</feature>
<dbReference type="GeneID" id="39584951"/>
<gene>
    <name evidence="2" type="ORF">EHS24_000408</name>
</gene>
<feature type="compositionally biased region" description="Polar residues" evidence="1">
    <location>
        <begin position="303"/>
        <end position="323"/>
    </location>
</feature>
<feature type="region of interest" description="Disordered" evidence="1">
    <location>
        <begin position="921"/>
        <end position="954"/>
    </location>
</feature>
<feature type="compositionally biased region" description="Low complexity" evidence="1">
    <location>
        <begin position="1020"/>
        <end position="1056"/>
    </location>
</feature>
<feature type="region of interest" description="Disordered" evidence="1">
    <location>
        <begin position="1020"/>
        <end position="1097"/>
    </location>
</feature>
<dbReference type="Proteomes" id="UP000279236">
    <property type="component" value="Unassembled WGS sequence"/>
</dbReference>
<feature type="region of interest" description="Disordered" evidence="1">
    <location>
        <begin position="269"/>
        <end position="350"/>
    </location>
</feature>
<feature type="region of interest" description="Disordered" evidence="1">
    <location>
        <begin position="722"/>
        <end position="795"/>
    </location>
</feature>
<proteinExistence type="predicted"/>
<name>A0A427Y9Q5_9TREE</name>
<organism evidence="2 3">
    <name type="scientific">Apiotrichum porosum</name>
    <dbReference type="NCBI Taxonomy" id="105984"/>
    <lineage>
        <taxon>Eukaryota</taxon>
        <taxon>Fungi</taxon>
        <taxon>Dikarya</taxon>
        <taxon>Basidiomycota</taxon>
        <taxon>Agaricomycotina</taxon>
        <taxon>Tremellomycetes</taxon>
        <taxon>Trichosporonales</taxon>
        <taxon>Trichosporonaceae</taxon>
        <taxon>Apiotrichum</taxon>
    </lineage>
</organism>
<feature type="compositionally biased region" description="Low complexity" evidence="1">
    <location>
        <begin position="332"/>
        <end position="346"/>
    </location>
</feature>
<evidence type="ECO:0000256" key="1">
    <source>
        <dbReference type="SAM" id="MobiDB-lite"/>
    </source>
</evidence>
<dbReference type="AlphaFoldDB" id="A0A427Y9Q5"/>
<comment type="caution">
    <text evidence="2">The sequence shown here is derived from an EMBL/GenBank/DDBJ whole genome shotgun (WGS) entry which is preliminary data.</text>
</comment>
<sequence length="1097" mass="114716">MNGSNAPVITNALVAWPPPPSFARFGGSPPSSARPRLSYAQPRSSQPASPFGSPPLVATTLPGALPPLSFPGASPLGGYGLPRASTDDLDSPGAGASTPSRALSLKGKERQRDYPSPKAPLSPAQLARIASSFGIHVPAISDANRKDLSRSSSPVISVTGAVGTGASTVPGHVVAVIPPVSLLAPVPGADAASERERARRWRRGRLVPLQPTLGAMLVAIAREFGLPSTQGVNVYLGTDGGRGSISSADDEPGPQITPATWTTLFAHAASTTSASQRDPSESPTSTPSSTPRKHPRTTFGGMMSTSTATRQLPQHTANKSLSSAEHDDEGPSRSSSLQSSSASSFSPRTPVSLGALSSSLPVFGTVEFDIDPQQAHWLDDWMRSGGPARRYGAGVEVLAVRELTLVERLNDPRPKFMRQMEEERERAERKAAEREAAAQREALRLKAEQEEAARDAARLVAEQEEAAREAEEAAREAEEAAREAEAAAERDEQEAQRQLAESAQITQFALDNDMIRSSIVEPSNDRAVDLEIDVAASRFPKPPQLLPLRDLASPITLSHSTSGGLLSPASPLSSGGGNMDHRASGIVMADQLNTLEKMMRDLSPREIRYNGRSPTSPGKDGKSPTPINLKELPQRGSSRLPYLQPDGAQLSRNGTESTTRTHGSTSADNPTSPDRAAWPAVPFSSIQSPDSPGLQEYFNKGAVSPDVVVSPPAGKGENGIFARAQASESASRSLTAEREREMREARRERAERDRIVREERANAAGGAAAERPKSVAPRRPARPPTPDLTTPDLPSHVLPAELVDAIKNSPSPVLPPVPVLSSLPGLPSRAPSSRARRISAKVLRPKERAHAYVVANSRDGVPLPGSGHGPNPHSRESSSQSADEPIGILPGLPTSYRSPPTILSEIGAIEEIVPMQTGTSVSAAPIPAGARGSTSGAPGGNTDKHGHGPGFTSRFFSFGSKRRDENAAAAAAAAAAAGTAPSGAGGDKRLTIQHISAPLPTSVKHHQVSAADLGMGMGMPSSASASTLASMAPAQAPTATTTATSAATPSPGSLTPNDTHRASLPNSPTSLRNVRRKPVPGVEGQRDSVDSASPHRP</sequence>
<feature type="compositionally biased region" description="Low complexity" evidence="1">
    <location>
        <begin position="722"/>
        <end position="733"/>
    </location>
</feature>
<keyword evidence="3" id="KW-1185">Reference proteome</keyword>
<feature type="compositionally biased region" description="Polar residues" evidence="1">
    <location>
        <begin position="650"/>
        <end position="672"/>
    </location>
</feature>
<dbReference type="RefSeq" id="XP_028480098.1">
    <property type="nucleotide sequence ID" value="XM_028616241.1"/>
</dbReference>
<feature type="region of interest" description="Disordered" evidence="1">
    <location>
        <begin position="856"/>
        <end position="894"/>
    </location>
</feature>
<feature type="compositionally biased region" description="Basic and acidic residues" evidence="1">
    <location>
        <begin position="465"/>
        <end position="495"/>
    </location>
</feature>
<feature type="region of interest" description="Disordered" evidence="1">
    <location>
        <begin position="455"/>
        <end position="500"/>
    </location>
</feature>
<feature type="compositionally biased region" description="Basic and acidic residues" evidence="1">
    <location>
        <begin position="735"/>
        <end position="761"/>
    </location>
</feature>
<reference evidence="2 3" key="1">
    <citation type="submission" date="2018-11" db="EMBL/GenBank/DDBJ databases">
        <title>Genome sequence of Apiotrichum porosum DSM 27194.</title>
        <authorList>
            <person name="Aliyu H."/>
            <person name="Gorte O."/>
            <person name="Ochsenreither K."/>
        </authorList>
    </citation>
    <scope>NUCLEOTIDE SEQUENCE [LARGE SCALE GENOMIC DNA]</scope>
    <source>
        <strain evidence="2 3">DSM 27194</strain>
    </source>
</reference>
<protein>
    <recommendedName>
        <fullName evidence="4">Proteophosphoglycan ppg4</fullName>
    </recommendedName>
</protein>
<feature type="region of interest" description="Disordered" evidence="1">
    <location>
        <begin position="605"/>
        <end position="695"/>
    </location>
</feature>
<feature type="compositionally biased region" description="Low complexity" evidence="1">
    <location>
        <begin position="822"/>
        <end position="833"/>
    </location>
</feature>
<dbReference type="EMBL" id="RSCE01000001">
    <property type="protein sequence ID" value="RSH87890.1"/>
    <property type="molecule type" value="Genomic_DNA"/>
</dbReference>
<evidence type="ECO:0000313" key="2">
    <source>
        <dbReference type="EMBL" id="RSH87890.1"/>
    </source>
</evidence>
<feature type="compositionally biased region" description="Low complexity" evidence="1">
    <location>
        <begin position="281"/>
        <end position="290"/>
    </location>
</feature>
<evidence type="ECO:0000313" key="3">
    <source>
        <dbReference type="Proteomes" id="UP000279236"/>
    </source>
</evidence>
<accession>A0A427Y9Q5</accession>
<dbReference type="OrthoDB" id="2526154at2759"/>
<feature type="region of interest" description="Disordered" evidence="1">
    <location>
        <begin position="822"/>
        <end position="843"/>
    </location>
</feature>
<feature type="compositionally biased region" description="Basic and acidic residues" evidence="1">
    <location>
        <begin position="106"/>
        <end position="115"/>
    </location>
</feature>
<evidence type="ECO:0008006" key="4">
    <source>
        <dbReference type="Google" id="ProtNLM"/>
    </source>
</evidence>